<organism evidence="7 8">
    <name type="scientific">Microlunatus endophyticus</name>
    <dbReference type="NCBI Taxonomy" id="1716077"/>
    <lineage>
        <taxon>Bacteria</taxon>
        <taxon>Bacillati</taxon>
        <taxon>Actinomycetota</taxon>
        <taxon>Actinomycetes</taxon>
        <taxon>Propionibacteriales</taxon>
        <taxon>Propionibacteriaceae</taxon>
        <taxon>Microlunatus</taxon>
    </lineage>
</organism>
<reference evidence="7" key="1">
    <citation type="journal article" date="2014" name="Int. J. Syst. Evol. Microbiol.">
        <title>Complete genome sequence of Corynebacterium casei LMG S-19264T (=DSM 44701T), isolated from a smear-ripened cheese.</title>
        <authorList>
            <consortium name="US DOE Joint Genome Institute (JGI-PGF)"/>
            <person name="Walter F."/>
            <person name="Albersmeier A."/>
            <person name="Kalinowski J."/>
            <person name="Ruckert C."/>
        </authorList>
    </citation>
    <scope>NUCLEOTIDE SEQUENCE</scope>
    <source>
        <strain evidence="7">CGMCC 4.7306</strain>
    </source>
</reference>
<reference evidence="7" key="2">
    <citation type="submission" date="2020-09" db="EMBL/GenBank/DDBJ databases">
        <authorList>
            <person name="Sun Q."/>
            <person name="Zhou Y."/>
        </authorList>
    </citation>
    <scope>NUCLEOTIDE SEQUENCE</scope>
    <source>
        <strain evidence="7">CGMCC 4.7306</strain>
    </source>
</reference>
<feature type="transmembrane region" description="Helical" evidence="6">
    <location>
        <begin position="271"/>
        <end position="292"/>
    </location>
</feature>
<proteinExistence type="predicted"/>
<evidence type="ECO:0000256" key="1">
    <source>
        <dbReference type="ARBA" id="ARBA00004651"/>
    </source>
</evidence>
<dbReference type="GO" id="GO:0022857">
    <property type="term" value="F:transmembrane transporter activity"/>
    <property type="evidence" value="ECO:0007669"/>
    <property type="project" value="InterPro"/>
</dbReference>
<feature type="transmembrane region" description="Helical" evidence="6">
    <location>
        <begin position="167"/>
        <end position="194"/>
    </location>
</feature>
<dbReference type="Gene3D" id="1.20.1250.20">
    <property type="entry name" value="MFS general substrate transporter like domains"/>
    <property type="match status" value="1"/>
</dbReference>
<feature type="transmembrane region" description="Helical" evidence="6">
    <location>
        <begin position="51"/>
        <end position="70"/>
    </location>
</feature>
<comment type="subcellular location">
    <subcellularLocation>
        <location evidence="1">Cell membrane</location>
        <topology evidence="1">Multi-pass membrane protein</topology>
    </subcellularLocation>
</comment>
<sequence length="422" mass="42457">MSTTRGWTLGETVRAAPRWARIYLPSSGLDGLVEALWLFTLGWEASRAGSASGLVLAAGAVPSIAFVLWGGSLADRLGAHRVAVWTMLARVLILGAWAAILVTDAAPAYLAAAVAFATGSVAGIHDPAVSALPRLLVPAAALETTTNAQRICIRLVQTAGPSLGGLIAGWFGVGTVGVVAAAVGLLPLAGYAALRRTPAPQIDQPSSADLHHGGGAGSSGSLWAGFQWIRKDPVVRRTLPVQGVVNLTTASILMAALPSQARAYGWGAETYGLAAGAFGAGMLLGSLAAFGIRSRAPRRKLAVAVSCAALASVMVAVTGSAVSAPLAIAAAGLMGLMIGPVGSVLTGWTMAASARSDPTTYGRVYAVLLLVTVAGEPLGFVIFSGLASITSTATTAIIFGSAGLIVAMFALAARAVWVGQAG</sequence>
<dbReference type="SUPFAM" id="SSF103473">
    <property type="entry name" value="MFS general substrate transporter"/>
    <property type="match status" value="1"/>
</dbReference>
<comment type="caution">
    <text evidence="7">The sequence shown here is derived from an EMBL/GenBank/DDBJ whole genome shotgun (WGS) entry which is preliminary data.</text>
</comment>
<feature type="transmembrane region" description="Helical" evidence="6">
    <location>
        <begin position="301"/>
        <end position="322"/>
    </location>
</feature>
<protein>
    <recommendedName>
        <fullName evidence="9">Major Facilitator Superfamily protein</fullName>
    </recommendedName>
</protein>
<keyword evidence="3 6" id="KW-0812">Transmembrane</keyword>
<evidence type="ECO:0000256" key="5">
    <source>
        <dbReference type="ARBA" id="ARBA00023136"/>
    </source>
</evidence>
<evidence type="ECO:0008006" key="9">
    <source>
        <dbReference type="Google" id="ProtNLM"/>
    </source>
</evidence>
<evidence type="ECO:0000256" key="6">
    <source>
        <dbReference type="SAM" id="Phobius"/>
    </source>
</evidence>
<evidence type="ECO:0000313" key="8">
    <source>
        <dbReference type="Proteomes" id="UP000613840"/>
    </source>
</evidence>
<feature type="transmembrane region" description="Helical" evidence="6">
    <location>
        <begin position="364"/>
        <end position="389"/>
    </location>
</feature>
<feature type="transmembrane region" description="Helical" evidence="6">
    <location>
        <begin position="395"/>
        <end position="417"/>
    </location>
</feature>
<evidence type="ECO:0000256" key="3">
    <source>
        <dbReference type="ARBA" id="ARBA00022692"/>
    </source>
</evidence>
<evidence type="ECO:0000313" key="7">
    <source>
        <dbReference type="EMBL" id="GGL73648.1"/>
    </source>
</evidence>
<dbReference type="GO" id="GO:0005886">
    <property type="term" value="C:plasma membrane"/>
    <property type="evidence" value="ECO:0007669"/>
    <property type="project" value="UniProtKB-SubCell"/>
</dbReference>
<keyword evidence="2" id="KW-1003">Cell membrane</keyword>
<keyword evidence="8" id="KW-1185">Reference proteome</keyword>
<dbReference type="InterPro" id="IPR036259">
    <property type="entry name" value="MFS_trans_sf"/>
</dbReference>
<dbReference type="AlphaFoldDB" id="A0A917SDZ8"/>
<keyword evidence="4 6" id="KW-1133">Transmembrane helix</keyword>
<dbReference type="Pfam" id="PF07690">
    <property type="entry name" value="MFS_1"/>
    <property type="match status" value="1"/>
</dbReference>
<evidence type="ECO:0000256" key="4">
    <source>
        <dbReference type="ARBA" id="ARBA00022989"/>
    </source>
</evidence>
<dbReference type="PANTHER" id="PTHR23513">
    <property type="entry name" value="INTEGRAL MEMBRANE EFFLUX PROTEIN-RELATED"/>
    <property type="match status" value="1"/>
</dbReference>
<dbReference type="PANTHER" id="PTHR23513:SF11">
    <property type="entry name" value="STAPHYLOFERRIN A TRANSPORTER"/>
    <property type="match status" value="1"/>
</dbReference>
<accession>A0A917SDZ8</accession>
<dbReference type="EMBL" id="BMMZ01000009">
    <property type="protein sequence ID" value="GGL73648.1"/>
    <property type="molecule type" value="Genomic_DNA"/>
</dbReference>
<gene>
    <name evidence="7" type="ORF">GCM10011575_35000</name>
</gene>
<evidence type="ECO:0000256" key="2">
    <source>
        <dbReference type="ARBA" id="ARBA00022475"/>
    </source>
</evidence>
<name>A0A917SDZ8_9ACTN</name>
<dbReference type="Proteomes" id="UP000613840">
    <property type="component" value="Unassembled WGS sequence"/>
</dbReference>
<feature type="transmembrane region" description="Helical" evidence="6">
    <location>
        <begin position="239"/>
        <end position="259"/>
    </location>
</feature>
<keyword evidence="5 6" id="KW-0472">Membrane</keyword>
<dbReference type="InterPro" id="IPR011701">
    <property type="entry name" value="MFS"/>
</dbReference>
<feature type="transmembrane region" description="Helical" evidence="6">
    <location>
        <begin position="328"/>
        <end position="352"/>
    </location>
</feature>
<feature type="transmembrane region" description="Helical" evidence="6">
    <location>
        <begin position="20"/>
        <end position="39"/>
    </location>
</feature>